<evidence type="ECO:0000313" key="2">
    <source>
        <dbReference type="EMBL" id="HHE04777.1"/>
    </source>
</evidence>
<dbReference type="InterPro" id="IPR030959">
    <property type="entry name" value="GWxTD_dom"/>
</dbReference>
<proteinExistence type="predicted"/>
<sequence length="325" mass="38881">MRKIIFTMITSLFIMAGTNLEMTKQKVFDELYLIMTKQERQELKKIGTINQLKAFVFRFWKVRDPEPETPDNKVRDTYYARLRFAAKNFKEPDKKGWLTDRGRIFVLLGPPTSRYLRYLNEERKLGYNTDIEDSVTLAIQSDHSFRPNAFQHEEEAKGLNQEKWIYQNVQLELYFVDKIGNHRYLLYRPPARLLTYIEEGKKYFMPRNTIILFKKEIEINADVDTASQKLYIHVPLQSLVFYKKDNKYIARIELQFYYERPSSKIPQHFFKQMEMEVSEKDILDPQKRITIPLNISKLKGTYVISIIIRDMISDRAAKKVYRLKI</sequence>
<dbReference type="AlphaFoldDB" id="A0A7C5DBX8"/>
<gene>
    <name evidence="2" type="ORF">ENL19_01785</name>
</gene>
<name>A0A7C5DBX8_UNCW3</name>
<protein>
    <submittedName>
        <fullName evidence="2">GWxTD domain-containing protein</fullName>
    </submittedName>
</protein>
<feature type="domain" description="GWxTD" evidence="1">
    <location>
        <begin position="24"/>
        <end position="151"/>
    </location>
</feature>
<comment type="caution">
    <text evidence="2">The sequence shown here is derived from an EMBL/GenBank/DDBJ whole genome shotgun (WGS) entry which is preliminary data.</text>
</comment>
<accession>A0A7C5DBX8</accession>
<dbReference type="Pfam" id="PF20094">
    <property type="entry name" value="GWxTD_dom"/>
    <property type="match status" value="1"/>
</dbReference>
<dbReference type="Proteomes" id="UP000886110">
    <property type="component" value="Unassembled WGS sequence"/>
</dbReference>
<reference evidence="2" key="1">
    <citation type="journal article" date="2020" name="mSystems">
        <title>Genome- and Community-Level Interaction Insights into Carbon Utilization and Element Cycling Functions of Hydrothermarchaeota in Hydrothermal Sediment.</title>
        <authorList>
            <person name="Zhou Z."/>
            <person name="Liu Y."/>
            <person name="Xu W."/>
            <person name="Pan J."/>
            <person name="Luo Z.H."/>
            <person name="Li M."/>
        </authorList>
    </citation>
    <scope>NUCLEOTIDE SEQUENCE [LARGE SCALE GENOMIC DNA]</scope>
    <source>
        <strain evidence="2">HyVt-74</strain>
    </source>
</reference>
<evidence type="ECO:0000259" key="1">
    <source>
        <dbReference type="Pfam" id="PF20094"/>
    </source>
</evidence>
<organism evidence="2">
    <name type="scientific">candidate division WOR-3 bacterium</name>
    <dbReference type="NCBI Taxonomy" id="2052148"/>
    <lineage>
        <taxon>Bacteria</taxon>
        <taxon>Bacteria division WOR-3</taxon>
    </lineage>
</organism>
<dbReference type="EMBL" id="DRTB01000131">
    <property type="protein sequence ID" value="HHE04777.1"/>
    <property type="molecule type" value="Genomic_DNA"/>
</dbReference>
<dbReference type="NCBIfam" id="TIGR04514">
    <property type="entry name" value="GWxTD_dom"/>
    <property type="match status" value="1"/>
</dbReference>